<evidence type="ECO:0000313" key="2">
    <source>
        <dbReference type="Proteomes" id="UP001057402"/>
    </source>
</evidence>
<gene>
    <name evidence="1" type="ORF">MLD38_039190</name>
</gene>
<protein>
    <submittedName>
        <fullName evidence="1">Uncharacterized protein</fullName>
    </submittedName>
</protein>
<sequence>MAVMVVGGVREVLLGSGGGGTSSLASSVEAQERPSAPLSLSLPLLATTSSNPTDNLTFPAALKHAATLSDLSLGRQIHARIIKTHHHSPPVAVSNSLVNMYSKCWELGDALKVFEGIPNRDEVSWNSVISAFCRYEEWVAAIESFRKMADEGIEPSSFTLVSLAVSCLNLGRKEGIRIGKEIHGFSLRSGNCEKNFTNNALIAMYAKLGKVDYSKSLFELFEDKDLVSWNSIISALSQSEKFSEALRLLYGMVSSGVRPDGVTLASILPTCAHLRILKMGKEIHCYALRNEDLSGNSFVGSALVDMYCNCGQVDIGRRVFNQIHDRRIGLWNAMVTGYAQSDRDYEALAIFLEMEAVAGLCSNASTIASILPACARCEDFENKESMHGFVIKRGLGTDKYVQNALIDMYARMGKMEISRVIFDSMEVRDVVSWNTMITGYINCECHENALSLLGKMQKTDTSAGTDAIVDDDENSGDIRPNTITLMTVLPACGALAATRKGQEIHCYAIRHMLDSDIAVGSATVDMYAKCGCLDFARRAFNLMPVRNIVTWNVIIMAYGMNGQGEEALQLFRQMVDEEANGQGLKPNDITFIALLAACSHSGMVDEGISLFNRMKDDYDIDPSPDHYACAVDLLGRAGQVVEAFHLVDTMPSGFSKAAAWSSLLGASRIHQNVEIGEIAAMNLIELEPNVSSHYVLLSNIYSSAGLWDRAMKIRARMMEMGIKKEPGYSWIEFNDKVHRFVAGDLSHPQSVHLYQYLSKLASRMKTQGYVPDTSCVLHDVSEDEKESLLRGHSEKLALAFGILNTTPGTTIRVAKNLRVCNDCHLVAKYISQIEGRDIILRDVRRFHHFREGKCSCGDYW</sequence>
<name>A0ACB9L1A4_9MYRT</name>
<reference evidence="2" key="1">
    <citation type="journal article" date="2023" name="Front. Plant Sci.">
        <title>Chromosomal-level genome assembly of Melastoma candidum provides insights into trichome evolution.</title>
        <authorList>
            <person name="Zhong Y."/>
            <person name="Wu W."/>
            <person name="Sun C."/>
            <person name="Zou P."/>
            <person name="Liu Y."/>
            <person name="Dai S."/>
            <person name="Zhou R."/>
        </authorList>
    </citation>
    <scope>NUCLEOTIDE SEQUENCE [LARGE SCALE GENOMIC DNA]</scope>
</reference>
<accession>A0ACB9L1A4</accession>
<evidence type="ECO:0000313" key="1">
    <source>
        <dbReference type="EMBL" id="KAI4303580.1"/>
    </source>
</evidence>
<dbReference type="Proteomes" id="UP001057402">
    <property type="component" value="Chromosome 12"/>
</dbReference>
<proteinExistence type="predicted"/>
<comment type="caution">
    <text evidence="1">The sequence shown here is derived from an EMBL/GenBank/DDBJ whole genome shotgun (WGS) entry which is preliminary data.</text>
</comment>
<keyword evidence="2" id="KW-1185">Reference proteome</keyword>
<organism evidence="1 2">
    <name type="scientific">Melastoma candidum</name>
    <dbReference type="NCBI Taxonomy" id="119954"/>
    <lineage>
        <taxon>Eukaryota</taxon>
        <taxon>Viridiplantae</taxon>
        <taxon>Streptophyta</taxon>
        <taxon>Embryophyta</taxon>
        <taxon>Tracheophyta</taxon>
        <taxon>Spermatophyta</taxon>
        <taxon>Magnoliopsida</taxon>
        <taxon>eudicotyledons</taxon>
        <taxon>Gunneridae</taxon>
        <taxon>Pentapetalae</taxon>
        <taxon>rosids</taxon>
        <taxon>malvids</taxon>
        <taxon>Myrtales</taxon>
        <taxon>Melastomataceae</taxon>
        <taxon>Melastomatoideae</taxon>
        <taxon>Melastomateae</taxon>
        <taxon>Melastoma</taxon>
    </lineage>
</organism>
<dbReference type="EMBL" id="CM042891">
    <property type="protein sequence ID" value="KAI4303580.1"/>
    <property type="molecule type" value="Genomic_DNA"/>
</dbReference>